<dbReference type="InterPro" id="IPR020806">
    <property type="entry name" value="PKS_PP-bd"/>
</dbReference>
<dbReference type="InterPro" id="IPR014031">
    <property type="entry name" value="Ketoacyl_synth_C"/>
</dbReference>
<dbReference type="InterPro" id="IPR050091">
    <property type="entry name" value="PKS_NRPS_Biosynth_Enz"/>
</dbReference>
<evidence type="ECO:0000256" key="7">
    <source>
        <dbReference type="SAM" id="MobiDB-lite"/>
    </source>
</evidence>
<dbReference type="InterPro" id="IPR014043">
    <property type="entry name" value="Acyl_transferase_dom"/>
</dbReference>
<feature type="region of interest" description="Disordered" evidence="7">
    <location>
        <begin position="602"/>
        <end position="622"/>
    </location>
</feature>
<dbReference type="GO" id="GO:0005886">
    <property type="term" value="C:plasma membrane"/>
    <property type="evidence" value="ECO:0007669"/>
    <property type="project" value="TreeGrafter"/>
</dbReference>
<dbReference type="PANTHER" id="PTHR43775">
    <property type="entry name" value="FATTY ACID SYNTHASE"/>
    <property type="match status" value="1"/>
</dbReference>
<dbReference type="SUPFAM" id="SSF55048">
    <property type="entry name" value="Probable ACP-binding domain of malonyl-CoA ACP transacylase"/>
    <property type="match status" value="1"/>
</dbReference>
<dbReference type="InterPro" id="IPR032821">
    <property type="entry name" value="PKS_assoc"/>
</dbReference>
<dbReference type="InterPro" id="IPR036736">
    <property type="entry name" value="ACP-like_sf"/>
</dbReference>
<dbReference type="InterPro" id="IPR020841">
    <property type="entry name" value="PKS_Beta-ketoAc_synthase_dom"/>
</dbReference>
<dbReference type="FunFam" id="3.30.70.250:FF:000003">
    <property type="entry name" value="Polyketide beta-ketoacyl synthase Pks3"/>
    <property type="match status" value="1"/>
</dbReference>
<evidence type="ECO:0000256" key="2">
    <source>
        <dbReference type="ARBA" id="ARBA00022553"/>
    </source>
</evidence>
<accession>A0A6S6PGW6</accession>
<feature type="domain" description="Carrier" evidence="8">
    <location>
        <begin position="32"/>
        <end position="109"/>
    </location>
</feature>
<dbReference type="GO" id="GO:0071770">
    <property type="term" value="P:DIM/DIP cell wall layer assembly"/>
    <property type="evidence" value="ECO:0007669"/>
    <property type="project" value="TreeGrafter"/>
</dbReference>
<dbReference type="InterPro" id="IPR001227">
    <property type="entry name" value="Ac_transferase_dom_sf"/>
</dbReference>
<dbReference type="EMBL" id="AP023287">
    <property type="protein sequence ID" value="BCI55760.1"/>
    <property type="molecule type" value="Genomic_DNA"/>
</dbReference>
<dbReference type="GO" id="GO:0006633">
    <property type="term" value="P:fatty acid biosynthetic process"/>
    <property type="evidence" value="ECO:0007669"/>
    <property type="project" value="TreeGrafter"/>
</dbReference>
<keyword evidence="3" id="KW-0808">Transferase</keyword>
<feature type="compositionally biased region" description="Low complexity" evidence="7">
    <location>
        <begin position="1495"/>
        <end position="1505"/>
    </location>
</feature>
<dbReference type="Pfam" id="PF02801">
    <property type="entry name" value="Ketoacyl-synt_C"/>
    <property type="match status" value="1"/>
</dbReference>
<dbReference type="InterPro" id="IPR009081">
    <property type="entry name" value="PP-bd_ACP"/>
</dbReference>
<dbReference type="GO" id="GO:0031177">
    <property type="term" value="F:phosphopantetheine binding"/>
    <property type="evidence" value="ECO:0007669"/>
    <property type="project" value="InterPro"/>
</dbReference>
<dbReference type="SMART" id="SM00823">
    <property type="entry name" value="PKS_PP"/>
    <property type="match status" value="2"/>
</dbReference>
<dbReference type="Pfam" id="PF00109">
    <property type="entry name" value="ketoacyl-synt"/>
    <property type="match status" value="1"/>
</dbReference>
<dbReference type="PROSITE" id="PS50075">
    <property type="entry name" value="CARRIER"/>
    <property type="match status" value="1"/>
</dbReference>
<reference evidence="10 11" key="1">
    <citation type="submission" date="2020-07" db="EMBL/GenBank/DDBJ databases">
        <title>Complete genome sequence of Mycolicibacterium litorale like strain isolated from cardiac implantable electronic device infection.</title>
        <authorList>
            <person name="Fukano H."/>
            <person name="Miyama H."/>
            <person name="Hoshino Y."/>
        </authorList>
    </citation>
    <scope>NUCLEOTIDE SEQUENCE [LARGE SCALE GENOMIC DNA]</scope>
    <source>
        <strain evidence="10 11">NIIDNTM18</strain>
    </source>
</reference>
<keyword evidence="5" id="KW-0443">Lipid metabolism</keyword>
<dbReference type="Pfam" id="PF16197">
    <property type="entry name" value="KAsynt_C_assoc"/>
    <property type="match status" value="1"/>
</dbReference>
<feature type="region of interest" description="Disordered" evidence="7">
    <location>
        <begin position="1"/>
        <end position="25"/>
    </location>
</feature>
<dbReference type="Gene3D" id="3.40.366.10">
    <property type="entry name" value="Malonyl-Coenzyme A Acyl Carrier Protein, domain 2"/>
    <property type="match status" value="1"/>
</dbReference>
<evidence type="ECO:0000313" key="11">
    <source>
        <dbReference type="Proteomes" id="UP000515734"/>
    </source>
</evidence>
<evidence type="ECO:0000259" key="8">
    <source>
        <dbReference type="PROSITE" id="PS50075"/>
    </source>
</evidence>
<keyword evidence="1" id="KW-0596">Phosphopantetheine</keyword>
<dbReference type="Gene3D" id="1.10.1200.10">
    <property type="entry name" value="ACP-like"/>
    <property type="match status" value="2"/>
</dbReference>
<organism evidence="10 11">
    <name type="scientific">Mycolicibacterium litorale</name>
    <dbReference type="NCBI Taxonomy" id="758802"/>
    <lineage>
        <taxon>Bacteria</taxon>
        <taxon>Bacillati</taxon>
        <taxon>Actinomycetota</taxon>
        <taxon>Actinomycetes</taxon>
        <taxon>Mycobacteriales</taxon>
        <taxon>Mycobacteriaceae</taxon>
        <taxon>Mycolicibacterium</taxon>
    </lineage>
</organism>
<dbReference type="GO" id="GO:0005737">
    <property type="term" value="C:cytoplasm"/>
    <property type="evidence" value="ECO:0007669"/>
    <property type="project" value="TreeGrafter"/>
</dbReference>
<dbReference type="InterPro" id="IPR014030">
    <property type="entry name" value="Ketoacyl_synth_N"/>
</dbReference>
<dbReference type="InterPro" id="IPR053778">
    <property type="entry name" value="Pks13"/>
</dbReference>
<dbReference type="SUPFAM" id="SSF53901">
    <property type="entry name" value="Thiolase-like"/>
    <property type="match status" value="1"/>
</dbReference>
<evidence type="ECO:0000256" key="5">
    <source>
        <dbReference type="ARBA" id="ARBA00023098"/>
    </source>
</evidence>
<feature type="compositionally biased region" description="Polar residues" evidence="7">
    <location>
        <begin position="1"/>
        <end position="16"/>
    </location>
</feature>
<proteinExistence type="predicted"/>
<sequence length="1881" mass="200868">MSETPNNSSSAQNQPVVAQGEDGPLRPAQVDMTVAEMREWLRNWIANATGQNADAIDESAPMVELGLSSRDAVAMASDIEDLTGVTLTATIAFRHPTIESLATVIIEGEPEVVHDDDGTDWSRERDVEDIAIVGIATRFPGDMNSPDEMWEALLEGRDAITDLPEGRWEEFLGEPRIAERVAKAATRGGYLSDIKGFDAEFFALSKMEADNIDPQQRMALELTWEALEHARIPASSLRGERVGVYIGASNNDYSFMSVADPGVAHPYAITGTTSSIIANRVSYFYDFRGPSMAIDTACSSSLVAAHQGVAALRAGEADVAVVGGVNALITPLVTIGFDEVGGVLAPDGRIKSFSQDANGYARSEGAGMLVLKRLSDARRDGDEIIAVIAGSAVNHDGRSNGMLAPNPDAQAEVLRKAYKDAGINPRDVDYIEAHGTGTILGDPIEADALGRVVGRNRPADRPALLGAVKSNVGHLESAAGAASLAKVALSLRNDKVPPSINYTGPNPYIDFNAVRLKVNDTVSDWPRYSGHAIAGVSGFGFGGANAHIVMREVLPSDLVEPEPEEPVVEVTAAPNEPAVYVGGVRMDEYGEFIDEPLARRESGFDSAEDTEDGAEGSVHSAAEPEYELPGLTDEAKRLLEVARQELEAKEQPTPLVPLAVSAFLTSRKRAAAAELADWIDSEEGRASSLESIGRSLSRRNHGRSRAVVMARDHDEAIRGLRALAEGKQSPNVYSADGPVSNGPVWVLAGFGAQHRKMGKSLYLRNEVFAEWINKVDSYVQDERGHSILELILDDSVDYTDETTELPIEKVQLVIFAIQVALGELLKHHGAKPAAVIGQSLGEAAAAYFAGGLSLEDATRTICSRSHLMGEGEAMLFGEYIRLMALVEYSADEIKTVFSDYPDLEVCVYAAPTQTVIGGPPEQVDAIIARAEAEGKFARKFQTKGASHTSQMDPLLGELAAELVGITPHPLQVGYYSTVHEGKYLRAGHEPIHDVEYWKKGLRHSVYFTHGIRNAVDNGHTTFLELAPNPVALMQVGLTTSAAGLYDGQLIATLARKQDEVDSMTAAMAQLFVHGHDLDMRTLFPRRSRGLAGALDYANIPPTRFRRKPHWLDVRFSGDNAGVMPGSHVATPDGRHVWEYSPRGAVDAQALAALVKSAASQVLPDAAVTAAEQRAVPGDGARLVTTLTRHPGGASVQVHARIDESFTLVYDAIVARGGAAVALPAAVATGTVAAQPDSLTPAEPEPDDAGSDVAAGAAPAILSDNLTAGANLGAGLGKWSPDSGETVRDRLGLIVGGAMGYEPEDLPWEVPLIELGLDSLMAVRIKNRVEYDFDLPPIQLTAVRDANLYAVEQLIVYAIEHRDEVDQLAESQKGKTAEEIAAEQAELMGGASTVAELEEKLAAAGHPLGEAASEAAAEKAAEQGAVLSGANLTTATTPVPDPQAEPSTQDDSEPDDAIPAPPTNPSGPVANIPAPPTDPSGPSIPAPPTNPSGPDTAKTSAAKAAAQVLTQEAVTEALGADVPPRDAAERVTFATWAIVTGKSPGGIFNELPKIDDATAAKMAERLSERAEGTITADDVASATTIEELATTVREHLESGKVDGFVRVLRAPQEGANRIPVFVFHPAGGSTVVYEPLLKRLPPDTPMYGIERVEGSVEERAAEYVPKLLEINGWTEGKTGKPFILAGWSLGGVLAYACAIGLKQAGADVRFVGLIDAVRAGEEVPQTKEETRARWERYARFAERTFNVEIPEIPYEELENLDDEGQVKFVMEAVAASGVQIPGGIIEHQRTSYLDNRMIDTAEIKPYDGHVTLYMADRYHDDAIYFEPRYATRQPDGGWGEYVSELEVVPIGGEHIQAIDEPYIAKVGAHMSEAINRIEAQGK</sequence>
<feature type="compositionally biased region" description="Pro residues" evidence="7">
    <location>
        <begin position="1472"/>
        <end position="1490"/>
    </location>
</feature>
<dbReference type="SMART" id="SM00827">
    <property type="entry name" value="PKS_AT"/>
    <property type="match status" value="1"/>
</dbReference>
<dbReference type="PANTHER" id="PTHR43775:SF37">
    <property type="entry name" value="SI:DKEY-61P9.11"/>
    <property type="match status" value="1"/>
</dbReference>
<dbReference type="SUPFAM" id="SSF52151">
    <property type="entry name" value="FabD/lysophospholipase-like"/>
    <property type="match status" value="1"/>
</dbReference>
<feature type="domain" description="Ketosynthase family 3 (KS3)" evidence="9">
    <location>
        <begin position="127"/>
        <end position="552"/>
    </location>
</feature>
<dbReference type="FunFam" id="3.40.47.10:FF:000042">
    <property type="entry name" value="Polyketide synthase Pks13"/>
    <property type="match status" value="1"/>
</dbReference>
<dbReference type="SUPFAM" id="SSF53474">
    <property type="entry name" value="alpha/beta-Hydrolases"/>
    <property type="match status" value="1"/>
</dbReference>
<dbReference type="CDD" id="cd00833">
    <property type="entry name" value="PKS"/>
    <property type="match status" value="1"/>
</dbReference>
<dbReference type="Gene3D" id="3.30.70.250">
    <property type="entry name" value="Malonyl-CoA ACP transacylase, ACP-binding"/>
    <property type="match status" value="1"/>
</dbReference>
<dbReference type="Pfam" id="PF00975">
    <property type="entry name" value="Thioesterase"/>
    <property type="match status" value="1"/>
</dbReference>
<keyword evidence="4" id="KW-0276">Fatty acid metabolism</keyword>
<dbReference type="Pfam" id="PF00550">
    <property type="entry name" value="PP-binding"/>
    <property type="match status" value="2"/>
</dbReference>
<dbReference type="InterPro" id="IPR029058">
    <property type="entry name" value="AB_hydrolase_fold"/>
</dbReference>
<dbReference type="PROSITE" id="PS52004">
    <property type="entry name" value="KS3_2"/>
    <property type="match status" value="1"/>
</dbReference>
<evidence type="ECO:0000256" key="6">
    <source>
        <dbReference type="ARBA" id="ARBA00023268"/>
    </source>
</evidence>
<dbReference type="SUPFAM" id="SSF47336">
    <property type="entry name" value="ACP-like"/>
    <property type="match status" value="2"/>
</dbReference>
<dbReference type="InterPro" id="IPR016036">
    <property type="entry name" value="Malonyl_transacylase_ACP-bd"/>
</dbReference>
<dbReference type="NCBIfam" id="NF040607">
    <property type="entry name" value="mycolic_Pks13"/>
    <property type="match status" value="1"/>
</dbReference>
<evidence type="ECO:0000256" key="3">
    <source>
        <dbReference type="ARBA" id="ARBA00022679"/>
    </source>
</evidence>
<dbReference type="GO" id="GO:0004312">
    <property type="term" value="F:fatty acid synthase activity"/>
    <property type="evidence" value="ECO:0007669"/>
    <property type="project" value="TreeGrafter"/>
</dbReference>
<evidence type="ECO:0000256" key="1">
    <source>
        <dbReference type="ARBA" id="ARBA00022450"/>
    </source>
</evidence>
<evidence type="ECO:0000313" key="10">
    <source>
        <dbReference type="EMBL" id="BCI55760.1"/>
    </source>
</evidence>
<dbReference type="InterPro" id="IPR016039">
    <property type="entry name" value="Thiolase-like"/>
</dbReference>
<name>A0A6S6PGW6_9MYCO</name>
<dbReference type="Pfam" id="PF00698">
    <property type="entry name" value="Acyl_transf_1"/>
    <property type="match status" value="1"/>
</dbReference>
<gene>
    <name evidence="10" type="ORF">NIIDNTM18_50380</name>
</gene>
<dbReference type="SMART" id="SM00825">
    <property type="entry name" value="PKS_KS"/>
    <property type="match status" value="1"/>
</dbReference>
<dbReference type="InterPro" id="IPR001031">
    <property type="entry name" value="Thioesterase"/>
</dbReference>
<feature type="region of interest" description="Disordered" evidence="7">
    <location>
        <begin position="1431"/>
        <end position="1506"/>
    </location>
</feature>
<keyword evidence="2" id="KW-0597">Phosphoprotein</keyword>
<dbReference type="InterPro" id="IPR016035">
    <property type="entry name" value="Acyl_Trfase/lysoPLipase"/>
</dbReference>
<evidence type="ECO:0000256" key="4">
    <source>
        <dbReference type="ARBA" id="ARBA00022832"/>
    </source>
</evidence>
<evidence type="ECO:0000259" key="9">
    <source>
        <dbReference type="PROSITE" id="PS52004"/>
    </source>
</evidence>
<dbReference type="Gene3D" id="3.40.50.1820">
    <property type="entry name" value="alpha/beta hydrolase"/>
    <property type="match status" value="1"/>
</dbReference>
<protein>
    <submittedName>
        <fullName evidence="10">Polyketide synthase</fullName>
    </submittedName>
</protein>
<dbReference type="Gene3D" id="3.40.47.10">
    <property type="match status" value="1"/>
</dbReference>
<keyword evidence="6" id="KW-0511">Multifunctional enzyme</keyword>
<dbReference type="Proteomes" id="UP000515734">
    <property type="component" value="Chromosome"/>
</dbReference>